<feature type="region of interest" description="Disordered" evidence="3">
    <location>
        <begin position="1008"/>
        <end position="1031"/>
    </location>
</feature>
<feature type="compositionally biased region" description="Low complexity" evidence="3">
    <location>
        <begin position="152"/>
        <end position="188"/>
    </location>
</feature>
<protein>
    <recommendedName>
        <fullName evidence="8">DH domain-containing protein</fullName>
    </recommendedName>
</protein>
<evidence type="ECO:0008006" key="8">
    <source>
        <dbReference type="Google" id="ProtNLM"/>
    </source>
</evidence>
<dbReference type="Proteomes" id="UP000245609">
    <property type="component" value="Unassembled WGS sequence"/>
</dbReference>
<dbReference type="InterPro" id="IPR051480">
    <property type="entry name" value="Endocytic_GEF_Adapter"/>
</dbReference>
<evidence type="ECO:0000259" key="4">
    <source>
        <dbReference type="PROSITE" id="PS50003"/>
    </source>
</evidence>
<feature type="compositionally biased region" description="Basic and acidic residues" evidence="3">
    <location>
        <begin position="1008"/>
        <end position="1030"/>
    </location>
</feature>
<dbReference type="SUPFAM" id="SSF50729">
    <property type="entry name" value="PH domain-like"/>
    <property type="match status" value="1"/>
</dbReference>
<evidence type="ECO:0000313" key="6">
    <source>
        <dbReference type="EMBL" id="PVV02513.1"/>
    </source>
</evidence>
<feature type="compositionally biased region" description="Polar residues" evidence="3">
    <location>
        <begin position="909"/>
        <end position="927"/>
    </location>
</feature>
<feature type="domain" description="PH" evidence="4">
    <location>
        <begin position="1837"/>
        <end position="1940"/>
    </location>
</feature>
<feature type="compositionally biased region" description="Low complexity" evidence="3">
    <location>
        <begin position="1578"/>
        <end position="1591"/>
    </location>
</feature>
<evidence type="ECO:0000256" key="3">
    <source>
        <dbReference type="SAM" id="MobiDB-lite"/>
    </source>
</evidence>
<dbReference type="InterPro" id="IPR001849">
    <property type="entry name" value="PH_domain"/>
</dbReference>
<dbReference type="InterPro" id="IPR035899">
    <property type="entry name" value="DBL_dom_sf"/>
</dbReference>
<reference evidence="6 7" key="1">
    <citation type="journal article" date="2018" name="MBio">
        <title>Comparative Genomics Reveals the Core Gene Toolbox for the Fungus-Insect Symbiosis.</title>
        <authorList>
            <person name="Wang Y."/>
            <person name="Stata M."/>
            <person name="Wang W."/>
            <person name="Stajich J.E."/>
            <person name="White M.M."/>
            <person name="Moncalvo J.M."/>
        </authorList>
    </citation>
    <scope>NUCLEOTIDE SEQUENCE [LARGE SCALE GENOMIC DNA]</scope>
    <source>
        <strain evidence="6 7">SC-DP-2</strain>
    </source>
</reference>
<feature type="compositionally biased region" description="Low complexity" evidence="3">
    <location>
        <begin position="468"/>
        <end position="481"/>
    </location>
</feature>
<dbReference type="STRING" id="133381.A0A2T9ZD37"/>
<dbReference type="GO" id="GO:0035025">
    <property type="term" value="P:positive regulation of Rho protein signal transduction"/>
    <property type="evidence" value="ECO:0007669"/>
    <property type="project" value="TreeGrafter"/>
</dbReference>
<dbReference type="GO" id="GO:0005737">
    <property type="term" value="C:cytoplasm"/>
    <property type="evidence" value="ECO:0007669"/>
    <property type="project" value="UniProtKB-SubCell"/>
</dbReference>
<dbReference type="Pfam" id="PF16652">
    <property type="entry name" value="PH_13"/>
    <property type="match status" value="1"/>
</dbReference>
<dbReference type="OrthoDB" id="1716625at2759"/>
<dbReference type="PANTHER" id="PTHR46006">
    <property type="entry name" value="RHO GUANINE NUCLEOTIDE EXCHANGE FACTOR AT 64C, ISOFORM A"/>
    <property type="match status" value="1"/>
</dbReference>
<proteinExistence type="predicted"/>
<comment type="caution">
    <text evidence="6">The sequence shown here is derived from an EMBL/GenBank/DDBJ whole genome shotgun (WGS) entry which is preliminary data.</text>
</comment>
<dbReference type="EMBL" id="MBFS01000433">
    <property type="protein sequence ID" value="PVV02513.1"/>
    <property type="molecule type" value="Genomic_DNA"/>
</dbReference>
<evidence type="ECO:0000256" key="1">
    <source>
        <dbReference type="ARBA" id="ARBA00004496"/>
    </source>
</evidence>
<dbReference type="SUPFAM" id="SSF48065">
    <property type="entry name" value="DBL homology domain (DH-domain)"/>
    <property type="match status" value="2"/>
</dbReference>
<dbReference type="Gene3D" id="2.30.29.30">
    <property type="entry name" value="Pleckstrin-homology domain (PH domain)/Phosphotyrosine-binding domain (PTB)"/>
    <property type="match status" value="1"/>
</dbReference>
<dbReference type="GO" id="GO:0005085">
    <property type="term" value="F:guanyl-nucleotide exchange factor activity"/>
    <property type="evidence" value="ECO:0007669"/>
    <property type="project" value="InterPro"/>
</dbReference>
<feature type="compositionally biased region" description="Polar residues" evidence="3">
    <location>
        <begin position="444"/>
        <end position="455"/>
    </location>
</feature>
<dbReference type="PROSITE" id="PS50003">
    <property type="entry name" value="PH_DOMAIN"/>
    <property type="match status" value="1"/>
</dbReference>
<feature type="region of interest" description="Disordered" evidence="3">
    <location>
        <begin position="145"/>
        <end position="188"/>
    </location>
</feature>
<dbReference type="InterPro" id="IPR000219">
    <property type="entry name" value="DH_dom"/>
</dbReference>
<dbReference type="InterPro" id="IPR011993">
    <property type="entry name" value="PH-like_dom_sf"/>
</dbReference>
<feature type="compositionally biased region" description="Basic and acidic residues" evidence="3">
    <location>
        <begin position="482"/>
        <end position="498"/>
    </location>
</feature>
<evidence type="ECO:0000259" key="5">
    <source>
        <dbReference type="PROSITE" id="PS50010"/>
    </source>
</evidence>
<keyword evidence="2" id="KW-0963">Cytoplasm</keyword>
<gene>
    <name evidence="6" type="ORF">BB560_003030</name>
</gene>
<accession>A0A2T9ZD37</accession>
<evidence type="ECO:0000256" key="2">
    <source>
        <dbReference type="ARBA" id="ARBA00022490"/>
    </source>
</evidence>
<dbReference type="Gene3D" id="1.20.900.10">
    <property type="entry name" value="Dbl homology (DH) domain"/>
    <property type="match status" value="2"/>
</dbReference>
<feature type="compositionally biased region" description="Basic residues" evidence="3">
    <location>
        <begin position="1566"/>
        <end position="1577"/>
    </location>
</feature>
<organism evidence="6 7">
    <name type="scientific">Smittium megazygosporum</name>
    <dbReference type="NCBI Taxonomy" id="133381"/>
    <lineage>
        <taxon>Eukaryota</taxon>
        <taxon>Fungi</taxon>
        <taxon>Fungi incertae sedis</taxon>
        <taxon>Zoopagomycota</taxon>
        <taxon>Kickxellomycotina</taxon>
        <taxon>Harpellomycetes</taxon>
        <taxon>Harpellales</taxon>
        <taxon>Legeriomycetaceae</taxon>
        <taxon>Smittium</taxon>
    </lineage>
</organism>
<dbReference type="PROSITE" id="PS50010">
    <property type="entry name" value="DH_2"/>
    <property type="match status" value="1"/>
</dbReference>
<evidence type="ECO:0000313" key="7">
    <source>
        <dbReference type="Proteomes" id="UP000245609"/>
    </source>
</evidence>
<feature type="region of interest" description="Disordered" evidence="3">
    <location>
        <begin position="897"/>
        <end position="927"/>
    </location>
</feature>
<dbReference type="SMART" id="SM00233">
    <property type="entry name" value="PH"/>
    <property type="match status" value="1"/>
</dbReference>
<feature type="domain" description="DH" evidence="5">
    <location>
        <begin position="1388"/>
        <end position="1797"/>
    </location>
</feature>
<feature type="region of interest" description="Disordered" evidence="3">
    <location>
        <begin position="424"/>
        <end position="516"/>
    </location>
</feature>
<sequence length="1987" mass="221745">MNSSAIPHSISEKNNFAKKAKVKPIVSFDSEDSASGISKRPTMLLKNAFGSHSNISDFRHLNSESLDFDNSDIELSSPSSSSENLLRSKSILKKQKTIKYTKRSNKLRPQEERLFKRASDDPSWNGNFQLYNDISVSLYSINKDRQENPPRISKTTTNNTTQSNSNNISRRSSSSNLSEANSNNQANSNSLSFDARFLNFSDESLSNIEDQEHSPDIETHSSFFLSNPPGKYSSLSRASKVSTDFNLSQISDEEESFLKQISNQKTWLQTTAEIKRTSANEFNDIPATMSSSDSEILSFMKLNEPLRHSTCSPILLDSSHSDSLHRFKSIERNTSNANISLSEYPEISSENHPDTSSHIVSKYNPKDSKNIVDAQCSAGGISLQKPESIFSNEPKSSIPEASSHIGVQDTLIGTACKPNTVDQLTKETKSSDQLETQKPLEADNLNNSHSGSSETADLGFDNERTYFSNPLNDLNLNSSSQKSEKSEKEFLGKGKKLEPNASQSLSLPPIPTSDDRVENLVGVDKYNKNNNIMAQSEENPKLHSKDPSYSSLKLGSIKGISFFGADSMDFDSKEHLLNQPSLTFPMSIDPVFSTAASKHVSVDDSNNNELSDDFLNMKTPALSSRAQYSEDMKLQGLDPRPFLENNSVSYFGSKNSLDSSGVSIDSQPVSYRPLPQVPKQKANKKTHIDSFSQFNSYYQRYSNSNHDLFLSDISQSNDENIGMGDVNFSSYGHKRFYRKPLPAPPTSKTLNKASSNALEINDLKNDDSKEEGPHISDTKPPFYLNLDSVHSGLIFNSRPSNLDPPDQASEKNEVHDANFLNSVFENLQIVKTEPSLPSTPRPKINIFTYRSIGGSNQSINNDRCHFAHSSASIPSFDLDSSASSISLPSNKLTALPTSVTQGMDEPDNANGQSKLPSESLDPVSSSQCISKNYSQIDSYLDTEIPSSDLPTKFHQFDKHSAVPESLPFDIEHTQQSQCLATNTIDHNSNNDQLENSDQLENDTHIDKYETSSDQKIGSHENAKSSKEKTRNSLPFITVDHGNENVYDVQNHQESSNAMSGPNTLDVGLKAIPIVTAVNVPKVKYTRPNSGYLTSQYSSCVDFTNEKKHDLENSSLDNMPLSHIVYLARKENIYRLHKESDKEYIPSDNASLSQPKVFENNSATSDHLHNSNFNVEFVNANIDQSTQGYLSLPSFDPSLNNNDFSRDFEKLGSVLDSETFDDVPKNSEAGDDSGKAHIYLQGANSSSLERLNKYDDAILDYHKVSDHTEESTNIASTIFPNIPNENSNIETKYSQPSLGPDYSSLNHIKDELDDSCLTSNYSAQAPEKVIAETPVSEFEPPKVLGTKNSENIYISEPHLDSKDNAHRKTLDRGDCSSSFTKDELKRMKMRCSAIRELYSTEASYSRDLGILLEVFYDRINSVDDKNLTDIIFGNIYDVAAVTTRAISMLEALLTPINQLQALGKEKEIVSCDSEFLASSPTSNTKASKPKARESISSIKSEYDGLKVHPALLNNYKPKRFTPALSINKGSELDRSKSKPSLLRRISTENVSRNSSEKKRFSIDFGSSKHKEKPTRRSQSKSSDSKSTSYSPDRFSVGSLKQLEKLTPIAEEKENIDIPETPTSNKSLTTIPSNTTKYLKNSALLNNNSSSSETTFLENRENEISMLSLYDSILIGVTYRDIISELSSVMLQYSNCYNSSIKFLQDVKARRVRINPRIPKNSLLKITQLFKIILECQNDPRTRRLDFESFLFVPIQRLTRIPLLLKTILKYTPTDNNDSAELSQSILEIEQILSEIDKHSGIRVNEEEMVRVKHRIESSLGFNGLFNISGDTELLGKRRFILEGLLFKSHPSVSLYGYLFNDVLILAIPVSGRTDISHKLYCPPIELCDLVVRRSNEEGVTAHFSRTSFEIYNVSTQKSLKLKAQSKESASAWVTQLSAASDYCYEKVYQTLSDGIHVGNRRSIYSREVRQISKTESLSRLSSRKSILG</sequence>
<dbReference type="PANTHER" id="PTHR46006:SF6">
    <property type="entry name" value="INTERSECTIN-2 ISOFORM X1"/>
    <property type="match status" value="1"/>
</dbReference>
<name>A0A2T9ZD37_9FUNG</name>
<comment type="subcellular location">
    <subcellularLocation>
        <location evidence="1">Cytoplasm</location>
    </subcellularLocation>
</comment>
<feature type="region of interest" description="Disordered" evidence="3">
    <location>
        <begin position="1525"/>
        <end position="1592"/>
    </location>
</feature>
<keyword evidence="7" id="KW-1185">Reference proteome</keyword>
<dbReference type="Pfam" id="PF00621">
    <property type="entry name" value="RhoGEF"/>
    <property type="match status" value="1"/>
</dbReference>